<organism evidence="2 3">
    <name type="scientific">Shewanella corallii</name>
    <dbReference type="NCBI Taxonomy" id="560080"/>
    <lineage>
        <taxon>Bacteria</taxon>
        <taxon>Pseudomonadati</taxon>
        <taxon>Pseudomonadota</taxon>
        <taxon>Gammaproteobacteria</taxon>
        <taxon>Alteromonadales</taxon>
        <taxon>Shewanellaceae</taxon>
        <taxon>Shewanella</taxon>
    </lineage>
</organism>
<evidence type="ECO:0000313" key="3">
    <source>
        <dbReference type="Proteomes" id="UP001202831"/>
    </source>
</evidence>
<comment type="caution">
    <text evidence="2">The sequence shown here is derived from an EMBL/GenBank/DDBJ whole genome shotgun (WGS) entry which is preliminary data.</text>
</comment>
<feature type="signal peptide" evidence="1">
    <location>
        <begin position="1"/>
        <end position="25"/>
    </location>
</feature>
<dbReference type="EMBL" id="JAKIKT010000001">
    <property type="protein sequence ID" value="MCL2912951.1"/>
    <property type="molecule type" value="Genomic_DNA"/>
</dbReference>
<dbReference type="Proteomes" id="UP001202831">
    <property type="component" value="Unassembled WGS sequence"/>
</dbReference>
<gene>
    <name evidence="2" type="ORF">L2725_04025</name>
</gene>
<accession>A0ABT0N3D1</accession>
<dbReference type="PROSITE" id="PS51257">
    <property type="entry name" value="PROKAR_LIPOPROTEIN"/>
    <property type="match status" value="1"/>
</dbReference>
<proteinExistence type="predicted"/>
<name>A0ABT0N3D1_9GAMM</name>
<evidence type="ECO:0000256" key="1">
    <source>
        <dbReference type="SAM" id="SignalP"/>
    </source>
</evidence>
<evidence type="ECO:0000313" key="2">
    <source>
        <dbReference type="EMBL" id="MCL2912951.1"/>
    </source>
</evidence>
<keyword evidence="3" id="KW-1185">Reference proteome</keyword>
<evidence type="ECO:0008006" key="4">
    <source>
        <dbReference type="Google" id="ProtNLM"/>
    </source>
</evidence>
<dbReference type="RefSeq" id="WP_249247750.1">
    <property type="nucleotide sequence ID" value="NZ_JAKIKT010000001.1"/>
</dbReference>
<sequence>MSSAKLKLALSASLLLSACGSDDNATSTTPPVEPAKHLAGALADGGAIRGLVENNAQRLQRQQSTPVKADGHYQVDTDVLVAGSVLKIEGAQGGESMTHYSLITDSMLTGGVSNITPLTSILVSRITGVSAAIAYAEGKTDLINDDALDVAEAELRQVLMPLLTVLSLNDVSFAREQFEANMTGLDALLGTLKFNFGEKAVELTYIPSGDSVTLPYKGDWNGLQLTPQHEVTETELSVIYHADQLLESMALSLSSEGGRTNYEAALHHDAHWFGVGRDEMFDAQREIIGSETSKLDRFKDYHLSAADIEKGEFLLSYTEHYESNEFATAGRRHAWFKTDVNGDLKFLGDQSPSQITSANAFLKYAKNHKDFNMGIPEAPAGQWRLELDMFLSGADCDAIPVIGPWQFPAYDNPNDTSFVTQLPKIADHLSFSHVVVEGPGLGYSAFIDRIYHEPDTRECYLTTSVVPQNVMTEGAYLTEPAAVTHGSQFTFKFVGFNKEILAEKTITLGQGVQSDLEMETYNAQPKKLHGAKDEFQYSWSRSDLAMVVEGDVWAKERNKAISTRVSIPYGETQVQSADLDAVEALFHTAVDPFGRMLSNDYLAWGSYLGKTE</sequence>
<feature type="chain" id="PRO_5047135494" description="Lipoprotein" evidence="1">
    <location>
        <begin position="26"/>
        <end position="612"/>
    </location>
</feature>
<reference evidence="2 3" key="1">
    <citation type="submission" date="2022-01" db="EMBL/GenBank/DDBJ databases">
        <title>Whole genome-based taxonomy of the Shewanellaceae.</title>
        <authorList>
            <person name="Martin-Rodriguez A.J."/>
        </authorList>
    </citation>
    <scope>NUCLEOTIDE SEQUENCE [LARGE SCALE GENOMIC DNA]</scope>
    <source>
        <strain evidence="2 3">DSM 21332</strain>
    </source>
</reference>
<protein>
    <recommendedName>
        <fullName evidence="4">Lipoprotein</fullName>
    </recommendedName>
</protein>
<keyword evidence="1" id="KW-0732">Signal</keyword>